<proteinExistence type="inferred from homology"/>
<dbReference type="Pfam" id="PF01055">
    <property type="entry name" value="Glyco_hydro_31_2nd"/>
    <property type="match status" value="1"/>
</dbReference>
<dbReference type="GO" id="GO:0030246">
    <property type="term" value="F:carbohydrate binding"/>
    <property type="evidence" value="ECO:0007669"/>
    <property type="project" value="InterPro"/>
</dbReference>
<dbReference type="AlphaFoldDB" id="A0A168CHB7"/>
<feature type="domain" description="Glycoside hydrolase family 31 TIM barrel" evidence="19">
    <location>
        <begin position="280"/>
        <end position="653"/>
    </location>
</feature>
<dbReference type="InterPro" id="IPR013780">
    <property type="entry name" value="Glyco_hydro_b"/>
</dbReference>
<comment type="catalytic activity">
    <reaction evidence="2">
        <text>Hydrolysis of terminal, non-reducing (1-&gt;4)-linked alpha-D-glucose residues with release of alpha-D-glucose.</text>
        <dbReference type="EC" id="3.2.1.20"/>
    </reaction>
</comment>
<evidence type="ECO:0000256" key="7">
    <source>
        <dbReference type="ARBA" id="ARBA00014002"/>
    </source>
</evidence>
<dbReference type="InterPro" id="IPR017853">
    <property type="entry name" value="GH"/>
</dbReference>
<dbReference type="PROSITE" id="PS00129">
    <property type="entry name" value="GLYCOSYL_HYDROL_F31_1"/>
    <property type="match status" value="1"/>
</dbReference>
<keyword evidence="9 18" id="KW-0732">Signal</keyword>
<evidence type="ECO:0000256" key="18">
    <source>
        <dbReference type="SAM" id="SignalP"/>
    </source>
</evidence>
<dbReference type="PANTHER" id="PTHR22762:SF67">
    <property type="entry name" value="ALPHA_BETA-GLUCOSIDASE AGDC-RELATED"/>
    <property type="match status" value="1"/>
</dbReference>
<sequence length="866" mass="95206">MRSLFAAAQALLLVGVARAAVADNSAADKCPGYAASNVKTTAHGLTADLTLAGPACNAFGRDLENLKLTVSYDTGQSSAAERIHVQIVDVDEQVYQVPESVFPRPPPPPASGCHSARASSALTFNYTASPFSFAVARAATGEVLFDSSAAPLVFESQYLRLRTRLPPSPNLYGLGEHTDSLRLPTTSYVRTLWNLDNPGVGQRQNLYGSHPVYYDHRAGGTTHGVFLLNSNGMDVKIDVDAEGEQYLEYNTIGGVLDFYFLAGPSPIDVSKQYAQVAGLPALAPYSGLGFHNCRWGYTSIDEVAEVVANYSAANIPLETMWTDIDYMDGRAVFALDPINFPLDKVRRFVQDLHDRGQKYVMMVDPAVAAKDYPPYHRGVDCSAFMTFRGEVYRGEVWPGPAAYPDWFAANASDYWAGEFARFFDPATGVDIDYLWIDMNEPSNFCEFPCEHLLPRRGVSQQHVIAPGTRKGLPGRDLLYPPYRIDNADGDLSSKTARPDLLHANGLTLYDTHNLYGSMMSSASRAAMLARRPGLRPLVVTRSTFAGAGAHVAHWLGDNASTWRHYLWSVRGMLAFSALFQVPVVGSDVCGFGDDTTEALCARWAMLGAFQPFYRNHNAINTTSQEFYRWESVAQAARKAIDVRYRLLDYFYTALQRQSADGTPCLRPMFFAYPGDERTFALDAQFFYGPALLVAPVVEESSTEARFYLPRDVFYDFYTHERVLGEGEVVTREDQQLDDIPLFWRGGSVVPVRVRAGMTTAEVRGQDFELLVAPDAEGAAEGSLYLDDGESEDQRGRVTRVDFAYEGGVLRANGTFKYVTGSVISKVTVLGGGKRAAADDKASNSVEVKQPLSGPFKIDVAKLMTSK</sequence>
<comment type="function">
    <text evidence="16">Glucosidase involved in the degradation of cellulosic biomass. Has both alpha- and beta-glucosidase activity.</text>
</comment>
<dbReference type="GO" id="GO:0000272">
    <property type="term" value="P:polysaccharide catabolic process"/>
    <property type="evidence" value="ECO:0007669"/>
    <property type="project" value="UniProtKB-KW"/>
</dbReference>
<dbReference type="Gene3D" id="3.20.20.80">
    <property type="entry name" value="Glycosidases"/>
    <property type="match status" value="1"/>
</dbReference>
<evidence type="ECO:0000259" key="19">
    <source>
        <dbReference type="Pfam" id="PF01055"/>
    </source>
</evidence>
<keyword evidence="23" id="KW-1185">Reference proteome</keyword>
<evidence type="ECO:0000256" key="11">
    <source>
        <dbReference type="ARBA" id="ARBA00023180"/>
    </source>
</evidence>
<dbReference type="EC" id="3.2.1.21" evidence="6"/>
<dbReference type="Pfam" id="PF13802">
    <property type="entry name" value="Gal_mutarotas_2"/>
    <property type="match status" value="1"/>
</dbReference>
<comment type="similarity">
    <text evidence="4 17">Belongs to the glycosyl hydrolase 31 family.</text>
</comment>
<dbReference type="InterPro" id="IPR011013">
    <property type="entry name" value="Gal_mutarotase_sf_dom"/>
</dbReference>
<keyword evidence="13 17" id="KW-0326">Glycosidase</keyword>
<dbReference type="PANTHER" id="PTHR22762">
    <property type="entry name" value="ALPHA-GLUCOSIDASE"/>
    <property type="match status" value="1"/>
</dbReference>
<dbReference type="CDD" id="cd14752">
    <property type="entry name" value="GH31_N"/>
    <property type="match status" value="1"/>
</dbReference>
<keyword evidence="11" id="KW-0325">Glycoprotein</keyword>
<dbReference type="EMBL" id="AZHB01000003">
    <property type="protein sequence ID" value="OAA71376.1"/>
    <property type="molecule type" value="Genomic_DNA"/>
</dbReference>
<keyword evidence="10 17" id="KW-0378">Hydrolase</keyword>
<evidence type="ECO:0000256" key="5">
    <source>
        <dbReference type="ARBA" id="ARBA00012741"/>
    </source>
</evidence>
<evidence type="ECO:0000256" key="12">
    <source>
        <dbReference type="ARBA" id="ARBA00023277"/>
    </source>
</evidence>
<evidence type="ECO:0000256" key="17">
    <source>
        <dbReference type="RuleBase" id="RU361185"/>
    </source>
</evidence>
<evidence type="ECO:0000313" key="22">
    <source>
        <dbReference type="EMBL" id="OAA71376.1"/>
    </source>
</evidence>
<feature type="signal peptide" evidence="18">
    <location>
        <begin position="1"/>
        <end position="19"/>
    </location>
</feature>
<dbReference type="SUPFAM" id="SSF51445">
    <property type="entry name" value="(Trans)glycosidases"/>
    <property type="match status" value="1"/>
</dbReference>
<dbReference type="STRING" id="1081104.A0A168CHB7"/>
<keyword evidence="12" id="KW-0119">Carbohydrate metabolism</keyword>
<evidence type="ECO:0000256" key="2">
    <source>
        <dbReference type="ARBA" id="ARBA00001657"/>
    </source>
</evidence>
<evidence type="ECO:0000256" key="16">
    <source>
        <dbReference type="ARBA" id="ARBA00025512"/>
    </source>
</evidence>
<evidence type="ECO:0000256" key="14">
    <source>
        <dbReference type="ARBA" id="ARBA00023316"/>
    </source>
</evidence>
<dbReference type="InterPro" id="IPR000322">
    <property type="entry name" value="Glyco_hydro_31_TIM"/>
</dbReference>
<dbReference type="RefSeq" id="XP_018707257.1">
    <property type="nucleotide sequence ID" value="XM_018845534.1"/>
</dbReference>
<evidence type="ECO:0000256" key="15">
    <source>
        <dbReference type="ARBA" id="ARBA00023326"/>
    </source>
</evidence>
<dbReference type="Gene3D" id="2.60.40.1180">
    <property type="entry name" value="Golgi alpha-mannosidase II"/>
    <property type="match status" value="2"/>
</dbReference>
<gene>
    <name evidence="22" type="ORF">ISF_01927</name>
</gene>
<dbReference type="InterPro" id="IPR048395">
    <property type="entry name" value="Glyco_hydro_31_C"/>
</dbReference>
<evidence type="ECO:0000256" key="8">
    <source>
        <dbReference type="ARBA" id="ARBA00022525"/>
    </source>
</evidence>
<evidence type="ECO:0000256" key="6">
    <source>
        <dbReference type="ARBA" id="ARBA00012744"/>
    </source>
</evidence>
<evidence type="ECO:0000256" key="1">
    <source>
        <dbReference type="ARBA" id="ARBA00000448"/>
    </source>
</evidence>
<dbReference type="InterPro" id="IPR025887">
    <property type="entry name" value="Glyco_hydro_31_N_dom"/>
</dbReference>
<dbReference type="GO" id="GO:0004558">
    <property type="term" value="F:alpha-1,4-glucosidase activity"/>
    <property type="evidence" value="ECO:0007669"/>
    <property type="project" value="UniProtKB-EC"/>
</dbReference>
<keyword evidence="14" id="KW-0961">Cell wall biogenesis/degradation</keyword>
<evidence type="ECO:0000256" key="10">
    <source>
        <dbReference type="ARBA" id="ARBA00022801"/>
    </source>
</evidence>
<dbReference type="CDD" id="cd06602">
    <property type="entry name" value="GH31_MGAM_SI_GAA"/>
    <property type="match status" value="1"/>
</dbReference>
<feature type="domain" description="Glycoside hydrolase family 31 N-terminal" evidence="20">
    <location>
        <begin position="126"/>
        <end position="232"/>
    </location>
</feature>
<comment type="caution">
    <text evidence="22">The sequence shown here is derived from an EMBL/GenBank/DDBJ whole genome shotgun (WGS) entry which is preliminary data.</text>
</comment>
<evidence type="ECO:0000256" key="3">
    <source>
        <dbReference type="ARBA" id="ARBA00004613"/>
    </source>
</evidence>
<dbReference type="Gene3D" id="2.60.40.1760">
    <property type="entry name" value="glycosyl hydrolase (family 31)"/>
    <property type="match status" value="1"/>
</dbReference>
<protein>
    <recommendedName>
        <fullName evidence="7">Probable alpha/beta-glucosidase agdC</fullName>
        <ecNumber evidence="5">3.2.1.20</ecNumber>
        <ecNumber evidence="6">3.2.1.21</ecNumber>
    </recommendedName>
</protein>
<organism evidence="22 23">
    <name type="scientific">Cordyceps fumosorosea (strain ARSEF 2679)</name>
    <name type="common">Isaria fumosorosea</name>
    <dbReference type="NCBI Taxonomy" id="1081104"/>
    <lineage>
        <taxon>Eukaryota</taxon>
        <taxon>Fungi</taxon>
        <taxon>Dikarya</taxon>
        <taxon>Ascomycota</taxon>
        <taxon>Pezizomycotina</taxon>
        <taxon>Sordariomycetes</taxon>
        <taxon>Hypocreomycetidae</taxon>
        <taxon>Hypocreales</taxon>
        <taxon>Cordycipitaceae</taxon>
        <taxon>Cordyceps</taxon>
    </lineage>
</organism>
<dbReference type="OrthoDB" id="5839090at2759"/>
<name>A0A168CHB7_CORFA</name>
<evidence type="ECO:0000259" key="21">
    <source>
        <dbReference type="Pfam" id="PF21365"/>
    </source>
</evidence>
<dbReference type="InterPro" id="IPR030458">
    <property type="entry name" value="Glyco_hydro_31_AS"/>
</dbReference>
<dbReference type="GeneID" id="30018219"/>
<dbReference type="GO" id="GO:0005576">
    <property type="term" value="C:extracellular region"/>
    <property type="evidence" value="ECO:0007669"/>
    <property type="project" value="UniProtKB-SubCell"/>
</dbReference>
<dbReference type="SUPFAM" id="SSF51011">
    <property type="entry name" value="Glycosyl hydrolase domain"/>
    <property type="match status" value="1"/>
</dbReference>
<dbReference type="EC" id="3.2.1.20" evidence="5"/>
<keyword evidence="8" id="KW-0964">Secreted</keyword>
<comment type="catalytic activity">
    <reaction evidence="1">
        <text>Hydrolysis of terminal, non-reducing beta-D-glucosyl residues with release of beta-D-glucose.</text>
        <dbReference type="EC" id="3.2.1.21"/>
    </reaction>
</comment>
<reference evidence="22 23" key="1">
    <citation type="journal article" date="2016" name="Genome Biol. Evol.">
        <title>Divergent and convergent evolution of fungal pathogenicity.</title>
        <authorList>
            <person name="Shang Y."/>
            <person name="Xiao G."/>
            <person name="Zheng P."/>
            <person name="Cen K."/>
            <person name="Zhan S."/>
            <person name="Wang C."/>
        </authorList>
    </citation>
    <scope>NUCLEOTIDE SEQUENCE [LARGE SCALE GENOMIC DNA]</scope>
    <source>
        <strain evidence="22 23">ARSEF 2679</strain>
    </source>
</reference>
<keyword evidence="15" id="KW-0624">Polysaccharide degradation</keyword>
<evidence type="ECO:0000313" key="23">
    <source>
        <dbReference type="Proteomes" id="UP000076744"/>
    </source>
</evidence>
<evidence type="ECO:0000256" key="9">
    <source>
        <dbReference type="ARBA" id="ARBA00022729"/>
    </source>
</evidence>
<dbReference type="GO" id="GO:0008422">
    <property type="term" value="F:beta-glucosidase activity"/>
    <property type="evidence" value="ECO:0007669"/>
    <property type="project" value="UniProtKB-EC"/>
</dbReference>
<evidence type="ECO:0000259" key="20">
    <source>
        <dbReference type="Pfam" id="PF13802"/>
    </source>
</evidence>
<evidence type="ECO:0000256" key="4">
    <source>
        <dbReference type="ARBA" id="ARBA00007806"/>
    </source>
</evidence>
<feature type="chain" id="PRO_5007895937" description="Probable alpha/beta-glucosidase agdC" evidence="18">
    <location>
        <begin position="20"/>
        <end position="866"/>
    </location>
</feature>
<dbReference type="GO" id="GO:0071555">
    <property type="term" value="P:cell wall organization"/>
    <property type="evidence" value="ECO:0007669"/>
    <property type="project" value="UniProtKB-KW"/>
</dbReference>
<dbReference type="Pfam" id="PF21365">
    <property type="entry name" value="Glyco_hydro_31_3rd"/>
    <property type="match status" value="1"/>
</dbReference>
<comment type="subcellular location">
    <subcellularLocation>
        <location evidence="3">Secreted</location>
    </subcellularLocation>
</comment>
<evidence type="ECO:0000256" key="13">
    <source>
        <dbReference type="ARBA" id="ARBA00023295"/>
    </source>
</evidence>
<dbReference type="Proteomes" id="UP000076744">
    <property type="component" value="Unassembled WGS sequence"/>
</dbReference>
<dbReference type="SUPFAM" id="SSF74650">
    <property type="entry name" value="Galactose mutarotase-like"/>
    <property type="match status" value="1"/>
</dbReference>
<feature type="domain" description="Glycosyl hydrolase family 31 C-terminal" evidence="21">
    <location>
        <begin position="661"/>
        <end position="749"/>
    </location>
</feature>
<accession>A0A168CHB7</accession>